<evidence type="ECO:0000256" key="1">
    <source>
        <dbReference type="ARBA" id="ARBA00007558"/>
    </source>
</evidence>
<accession>A0A2P6VL57</accession>
<evidence type="ECO:0000259" key="3">
    <source>
        <dbReference type="Pfam" id="PF04884"/>
    </source>
</evidence>
<comment type="caution">
    <text evidence="5">The sequence shown here is derived from an EMBL/GenBank/DDBJ whole genome shotgun (WGS) entry which is preliminary data.</text>
</comment>
<sequence length="392" mass="40943">MSHSLATSSMIQALGMGSSPVAAVAASAAIKWITKDGLGAAGRLIVGGHLASVFDEDPRRWRMVAESVSTLGLALEIATQMFPANFVALAGTGTLAKSMAKGMGRPCFRVIQAHFSASSNNFGDVAAKEEVWEVVAQLAGLASSVALLQALEAAGQPEAVIPAWAAVHAVHVSLRYVALRSLRFPYPNQKRAAALASAHVASGRVLSIDDGNAAEQILLPPSACRPHVEFGCSLDEALPPGSSPAALGLGSGGAGVAAAQQLSAEQQQQLQALVQLYRGERYLLTWHGGTAWVLLLEGAGREDQLRAVWQAAWLEHHASQQQPAAVARSNGSDPRAVGGALGDASSSPGLLAASLQALHAQWASFEEEARCEGWQLERAVLPQGRTRLRLEG</sequence>
<gene>
    <name evidence="5" type="ORF">C2E20_2022</name>
</gene>
<proteinExistence type="inferred from homology"/>
<dbReference type="InterPro" id="IPR054549">
    <property type="entry name" value="UVB_sens_RUS_dom"/>
</dbReference>
<keyword evidence="6" id="KW-1185">Reference proteome</keyword>
<dbReference type="InterPro" id="IPR006968">
    <property type="entry name" value="RUS_fam"/>
</dbReference>
<organism evidence="5 6">
    <name type="scientific">Micractinium conductrix</name>
    <dbReference type="NCBI Taxonomy" id="554055"/>
    <lineage>
        <taxon>Eukaryota</taxon>
        <taxon>Viridiplantae</taxon>
        <taxon>Chlorophyta</taxon>
        <taxon>core chlorophytes</taxon>
        <taxon>Trebouxiophyceae</taxon>
        <taxon>Chlorellales</taxon>
        <taxon>Chlorellaceae</taxon>
        <taxon>Chlorella clade</taxon>
        <taxon>Micractinium</taxon>
    </lineage>
</organism>
<dbReference type="InterPro" id="IPR055412">
    <property type="entry name" value="UVB_sens_C"/>
</dbReference>
<evidence type="ECO:0000256" key="2">
    <source>
        <dbReference type="SAM" id="MobiDB-lite"/>
    </source>
</evidence>
<dbReference type="Pfam" id="PF04884">
    <property type="entry name" value="UVB_sens_prot"/>
    <property type="match status" value="1"/>
</dbReference>
<dbReference type="AlphaFoldDB" id="A0A2P6VL57"/>
<comment type="similarity">
    <text evidence="1">Belongs to the RUS1 family.</text>
</comment>
<feature type="domain" description="Protein root UVB sensitive/RUS" evidence="3">
    <location>
        <begin position="3"/>
        <end position="202"/>
    </location>
</feature>
<dbReference type="PANTHER" id="PTHR12770:SF27">
    <property type="entry name" value="PROTEIN ROOT UVB SENSITIVE 5"/>
    <property type="match status" value="1"/>
</dbReference>
<dbReference type="Pfam" id="PF24160">
    <property type="entry name" value="UVB_sens_C"/>
    <property type="match status" value="1"/>
</dbReference>
<protein>
    <submittedName>
        <fullName evidence="5">Root UVB sensitive 5-like</fullName>
    </submittedName>
</protein>
<feature type="domain" description="Root UVB sensitive protein C-terminal" evidence="4">
    <location>
        <begin position="264"/>
        <end position="381"/>
    </location>
</feature>
<reference evidence="5 6" key="1">
    <citation type="journal article" date="2018" name="Plant J.">
        <title>Genome sequences of Chlorella sorokiniana UTEX 1602 and Micractinium conductrix SAG 241.80: implications to maltose excretion by a green alga.</title>
        <authorList>
            <person name="Arriola M.B."/>
            <person name="Velmurugan N."/>
            <person name="Zhang Y."/>
            <person name="Plunkett M.H."/>
            <person name="Hondzo H."/>
            <person name="Barney B.M."/>
        </authorList>
    </citation>
    <scope>NUCLEOTIDE SEQUENCE [LARGE SCALE GENOMIC DNA]</scope>
    <source>
        <strain evidence="5 6">SAG 241.80</strain>
    </source>
</reference>
<dbReference type="Proteomes" id="UP000239649">
    <property type="component" value="Unassembled WGS sequence"/>
</dbReference>
<feature type="region of interest" description="Disordered" evidence="2">
    <location>
        <begin position="320"/>
        <end position="342"/>
    </location>
</feature>
<evidence type="ECO:0000259" key="4">
    <source>
        <dbReference type="Pfam" id="PF24160"/>
    </source>
</evidence>
<evidence type="ECO:0000313" key="6">
    <source>
        <dbReference type="Proteomes" id="UP000239649"/>
    </source>
</evidence>
<name>A0A2P6VL57_9CHLO</name>
<evidence type="ECO:0000313" key="5">
    <source>
        <dbReference type="EMBL" id="PSC74815.1"/>
    </source>
</evidence>
<dbReference type="OrthoDB" id="364779at2759"/>
<dbReference type="EMBL" id="LHPF02000003">
    <property type="protein sequence ID" value="PSC74815.1"/>
    <property type="molecule type" value="Genomic_DNA"/>
</dbReference>
<dbReference type="PANTHER" id="PTHR12770">
    <property type="entry name" value="RUS1 FAMILY PROTEIN C16ORF58"/>
    <property type="match status" value="1"/>
</dbReference>